<keyword evidence="3 10" id="KW-0808">Transferase</keyword>
<dbReference type="Proteomes" id="UP000053105">
    <property type="component" value="Unassembled WGS sequence"/>
</dbReference>
<comment type="similarity">
    <text evidence="2 10">Belongs to the PDK/BCKDK protein kinase family.</text>
</comment>
<dbReference type="InterPro" id="IPR036890">
    <property type="entry name" value="HATPase_C_sf"/>
</dbReference>
<evidence type="ECO:0000256" key="2">
    <source>
        <dbReference type="ARBA" id="ARBA00006155"/>
    </source>
</evidence>
<dbReference type="SUPFAM" id="SSF69012">
    <property type="entry name" value="alpha-ketoacid dehydrogenase kinase, N-terminal domain"/>
    <property type="match status" value="1"/>
</dbReference>
<keyword evidence="13" id="KW-1185">Reference proteome</keyword>
<dbReference type="GO" id="GO:0004740">
    <property type="term" value="F:pyruvate dehydrogenase (acetyl-transferring) kinase activity"/>
    <property type="evidence" value="ECO:0007669"/>
    <property type="project" value="UniProtKB-EC"/>
</dbReference>
<dbReference type="Gene3D" id="1.20.140.20">
    <property type="entry name" value="Alpha-ketoacid/pyruvate dehydrogenase kinase, N-terminal domain"/>
    <property type="match status" value="1"/>
</dbReference>
<evidence type="ECO:0000256" key="5">
    <source>
        <dbReference type="ARBA" id="ARBA00022777"/>
    </source>
</evidence>
<keyword evidence="5 10" id="KW-0418">Kinase</keyword>
<accession>A0A0M9ABP0</accession>
<keyword evidence="4 10" id="KW-0547">Nucleotide-binding</keyword>
<dbReference type="EC" id="2.7.11.-" evidence="10"/>
<dbReference type="InterPro" id="IPR036784">
    <property type="entry name" value="AK/P_DHK_N_sf"/>
</dbReference>
<evidence type="ECO:0000256" key="10">
    <source>
        <dbReference type="RuleBase" id="RU366032"/>
    </source>
</evidence>
<evidence type="ECO:0000256" key="4">
    <source>
        <dbReference type="ARBA" id="ARBA00022741"/>
    </source>
</evidence>
<keyword evidence="12" id="KW-0670">Pyruvate</keyword>
<sequence length="361" mass="41532">MKLTQKCLGNISKMLDFYSQFNPSPLSIKQFIDFGLSACERKSFIFLRKELPVRLANIMKEIHLLPENLLKMPSVGIVNNLYATSFEDIMQFEKVDVNETTLDKFCQTLVKIRNRHKDIVETMAQGVLELKESHDVDAQTENNIQYFLDRFLMSRISIRMLINQHKLERCSQIRIVYVPSHLFHMLFELFKNSMRAIMEHHSSNAEYPAIEVIVSRGKEDICVKMSDRGGGIPRSQMDHLFKYMYSTAPRPTKTDAHTVPLAGYGYGLPVSRLYARYFHGDLVLQSCDGYGTDAIIYLKALSNEANELLPIFNKTSSKFYRTQVSTTDWSSHCGGGMATRQLRMSHVQGHKLPRGMEIRHC</sequence>
<evidence type="ECO:0000259" key="11">
    <source>
        <dbReference type="PROSITE" id="PS50109"/>
    </source>
</evidence>
<dbReference type="SUPFAM" id="SSF55874">
    <property type="entry name" value="ATPase domain of HSP90 chaperone/DNA topoisomerase II/histidine kinase"/>
    <property type="match status" value="1"/>
</dbReference>
<comment type="subcellular location">
    <subcellularLocation>
        <location evidence="1 10">Mitochondrion matrix</location>
    </subcellularLocation>
</comment>
<gene>
    <name evidence="12" type="ORF">WN51_13030</name>
</gene>
<dbReference type="InterPro" id="IPR018955">
    <property type="entry name" value="BCDHK/PDK_N"/>
</dbReference>
<keyword evidence="7" id="KW-0809">Transit peptide</keyword>
<dbReference type="InterPro" id="IPR039028">
    <property type="entry name" value="BCKD/PDK"/>
</dbReference>
<dbReference type="SMART" id="SM00387">
    <property type="entry name" value="HATPase_c"/>
    <property type="match status" value="1"/>
</dbReference>
<dbReference type="CDD" id="cd16929">
    <property type="entry name" value="HATPase_PDK-like"/>
    <property type="match status" value="1"/>
</dbReference>
<dbReference type="PANTHER" id="PTHR11947">
    <property type="entry name" value="PYRUVATE DEHYDROGENASE KINASE"/>
    <property type="match status" value="1"/>
</dbReference>
<feature type="domain" description="Histidine kinase" evidence="11">
    <location>
        <begin position="179"/>
        <end position="302"/>
    </location>
</feature>
<evidence type="ECO:0000256" key="3">
    <source>
        <dbReference type="ARBA" id="ARBA00022679"/>
    </source>
</evidence>
<keyword evidence="6 10" id="KW-0067">ATP-binding</keyword>
<protein>
    <recommendedName>
        <fullName evidence="10">Protein-serine/threonine kinase</fullName>
        <ecNumber evidence="10">2.7.11.-</ecNumber>
    </recommendedName>
</protein>
<evidence type="ECO:0000313" key="13">
    <source>
        <dbReference type="Proteomes" id="UP000053105"/>
    </source>
</evidence>
<name>A0A0M9ABP0_9HYME</name>
<dbReference type="GO" id="GO:0005524">
    <property type="term" value="F:ATP binding"/>
    <property type="evidence" value="ECO:0007669"/>
    <property type="project" value="UniProtKB-UniRule"/>
</dbReference>
<dbReference type="GO" id="GO:0005759">
    <property type="term" value="C:mitochondrial matrix"/>
    <property type="evidence" value="ECO:0007669"/>
    <property type="project" value="UniProtKB-SubCell"/>
</dbReference>
<dbReference type="Gene3D" id="3.30.565.10">
    <property type="entry name" value="Histidine kinase-like ATPase, C-terminal domain"/>
    <property type="match status" value="1"/>
</dbReference>
<evidence type="ECO:0000256" key="1">
    <source>
        <dbReference type="ARBA" id="ARBA00004305"/>
    </source>
</evidence>
<dbReference type="EMBL" id="KQ435700">
    <property type="protein sequence ID" value="KOX80546.1"/>
    <property type="molecule type" value="Genomic_DNA"/>
</dbReference>
<dbReference type="InterPro" id="IPR003594">
    <property type="entry name" value="HATPase_dom"/>
</dbReference>
<dbReference type="Pfam" id="PF02518">
    <property type="entry name" value="HATPase_c"/>
    <property type="match status" value="1"/>
</dbReference>
<evidence type="ECO:0000256" key="8">
    <source>
        <dbReference type="ARBA" id="ARBA00023128"/>
    </source>
</evidence>
<dbReference type="PANTHER" id="PTHR11947:SF3">
    <property type="entry name" value="[PYRUVATE DEHYDROGENASE (ACETYL-TRANSFERRING)] KINASE, MITOCHONDRIAL"/>
    <property type="match status" value="1"/>
</dbReference>
<comment type="catalytic activity">
    <reaction evidence="9">
        <text>L-seryl-[pyruvate dehydrogenase E1 alpha subunit] + ATP = O-phospho-L-seryl-[pyruvate dehydrogenase E1 alpha subunit] + ADP + H(+)</text>
        <dbReference type="Rhea" id="RHEA:23052"/>
        <dbReference type="Rhea" id="RHEA-COMP:13689"/>
        <dbReference type="Rhea" id="RHEA-COMP:13690"/>
        <dbReference type="ChEBI" id="CHEBI:15378"/>
        <dbReference type="ChEBI" id="CHEBI:29999"/>
        <dbReference type="ChEBI" id="CHEBI:30616"/>
        <dbReference type="ChEBI" id="CHEBI:83421"/>
        <dbReference type="ChEBI" id="CHEBI:456216"/>
        <dbReference type="EC" id="2.7.11.2"/>
    </reaction>
</comment>
<dbReference type="STRING" id="166423.A0A0M9ABP0"/>
<organism evidence="12 13">
    <name type="scientific">Melipona quadrifasciata</name>
    <dbReference type="NCBI Taxonomy" id="166423"/>
    <lineage>
        <taxon>Eukaryota</taxon>
        <taxon>Metazoa</taxon>
        <taxon>Ecdysozoa</taxon>
        <taxon>Arthropoda</taxon>
        <taxon>Hexapoda</taxon>
        <taxon>Insecta</taxon>
        <taxon>Pterygota</taxon>
        <taxon>Neoptera</taxon>
        <taxon>Endopterygota</taxon>
        <taxon>Hymenoptera</taxon>
        <taxon>Apocrita</taxon>
        <taxon>Aculeata</taxon>
        <taxon>Apoidea</taxon>
        <taxon>Anthophila</taxon>
        <taxon>Apidae</taxon>
        <taxon>Melipona</taxon>
    </lineage>
</organism>
<dbReference type="OrthoDB" id="241648at2759"/>
<evidence type="ECO:0000256" key="9">
    <source>
        <dbReference type="ARBA" id="ARBA00048201"/>
    </source>
</evidence>
<dbReference type="AlphaFoldDB" id="A0A0M9ABP0"/>
<dbReference type="Pfam" id="PF10436">
    <property type="entry name" value="BCDHK_Adom3"/>
    <property type="match status" value="1"/>
</dbReference>
<proteinExistence type="inferred from homology"/>
<evidence type="ECO:0000256" key="7">
    <source>
        <dbReference type="ARBA" id="ARBA00022946"/>
    </source>
</evidence>
<dbReference type="FunFam" id="3.30.565.10:FF:000007">
    <property type="entry name" value="Mitochondrial pyruvate dehydrogenase kinase isoform 2"/>
    <property type="match status" value="1"/>
</dbReference>
<dbReference type="GO" id="GO:0010906">
    <property type="term" value="P:regulation of glucose metabolic process"/>
    <property type="evidence" value="ECO:0007669"/>
    <property type="project" value="TreeGrafter"/>
</dbReference>
<dbReference type="InterPro" id="IPR005467">
    <property type="entry name" value="His_kinase_dom"/>
</dbReference>
<evidence type="ECO:0000313" key="12">
    <source>
        <dbReference type="EMBL" id="KOX80546.1"/>
    </source>
</evidence>
<dbReference type="PROSITE" id="PS50109">
    <property type="entry name" value="HIS_KIN"/>
    <property type="match status" value="1"/>
</dbReference>
<keyword evidence="8 10" id="KW-0496">Mitochondrion</keyword>
<reference evidence="12 13" key="1">
    <citation type="submission" date="2015-07" db="EMBL/GenBank/DDBJ databases">
        <title>The genome of Melipona quadrifasciata.</title>
        <authorList>
            <person name="Pan H."/>
            <person name="Kapheim K."/>
        </authorList>
    </citation>
    <scope>NUCLEOTIDE SEQUENCE [LARGE SCALE GENOMIC DNA]</scope>
    <source>
        <strain evidence="12">0111107301</strain>
        <tissue evidence="12">Whole body</tissue>
    </source>
</reference>
<evidence type="ECO:0000256" key="6">
    <source>
        <dbReference type="ARBA" id="ARBA00022840"/>
    </source>
</evidence>